<evidence type="ECO:0000256" key="11">
    <source>
        <dbReference type="ARBA" id="ARBA00070192"/>
    </source>
</evidence>
<dbReference type="Proteomes" id="UP000006813">
    <property type="component" value="Unassembled WGS sequence"/>
</dbReference>
<evidence type="ECO:0000256" key="3">
    <source>
        <dbReference type="ARBA" id="ARBA00004613"/>
    </source>
</evidence>
<dbReference type="FunFam" id="3.30.390.150:FF:000003">
    <property type="entry name" value="Gastrokine 1"/>
    <property type="match status" value="1"/>
</dbReference>
<gene>
    <name evidence="14" type="ORF">GW7_08688</name>
</gene>
<evidence type="ECO:0000256" key="1">
    <source>
        <dbReference type="ARBA" id="ARBA00004463"/>
    </source>
</evidence>
<reference evidence="14 15" key="1">
    <citation type="journal article" date="2011" name="Nature">
        <title>Genome sequencing reveals insights into physiology and longevity of the naked mole rat.</title>
        <authorList>
            <person name="Kim E.B."/>
            <person name="Fang X."/>
            <person name="Fushan A.A."/>
            <person name="Huang Z."/>
            <person name="Lobanov A.V."/>
            <person name="Han L."/>
            <person name="Marino S.M."/>
            <person name="Sun X."/>
            <person name="Turanov A.A."/>
            <person name="Yang P."/>
            <person name="Yim S.H."/>
            <person name="Zhao X."/>
            <person name="Kasaikina M.V."/>
            <person name="Stoletzki N."/>
            <person name="Peng C."/>
            <person name="Polak P."/>
            <person name="Xiong Z."/>
            <person name="Kiezun A."/>
            <person name="Zhu Y."/>
            <person name="Chen Y."/>
            <person name="Kryukov G.V."/>
            <person name="Zhang Q."/>
            <person name="Peshkin L."/>
            <person name="Yang L."/>
            <person name="Bronson R.T."/>
            <person name="Buffenstein R."/>
            <person name="Wang B."/>
            <person name="Han C."/>
            <person name="Li Q."/>
            <person name="Chen L."/>
            <person name="Zhao W."/>
            <person name="Sunyaev S.R."/>
            <person name="Park T.J."/>
            <person name="Zhang G."/>
            <person name="Wang J."/>
            <person name="Gladyshev V.N."/>
        </authorList>
    </citation>
    <scope>NUCLEOTIDE SEQUENCE [LARGE SCALE GENOMIC DNA]</scope>
</reference>
<dbReference type="PANTHER" id="PTHR16483">
    <property type="entry name" value="GASTROKINE 1"/>
    <property type="match status" value="1"/>
</dbReference>
<comment type="function">
    <text evidence="9">Has mitogenic activity and may be involved in maintaining the integrity of the gastric mucosal epithelium.</text>
</comment>
<dbReference type="InterPro" id="IPR007084">
    <property type="entry name" value="BRICHOS_dom"/>
</dbReference>
<organism evidence="14 15">
    <name type="scientific">Heterocephalus glaber</name>
    <name type="common">Naked mole rat</name>
    <dbReference type="NCBI Taxonomy" id="10181"/>
    <lineage>
        <taxon>Eukaryota</taxon>
        <taxon>Metazoa</taxon>
        <taxon>Chordata</taxon>
        <taxon>Craniata</taxon>
        <taxon>Vertebrata</taxon>
        <taxon>Euteleostomi</taxon>
        <taxon>Mammalia</taxon>
        <taxon>Eutheria</taxon>
        <taxon>Euarchontoglires</taxon>
        <taxon>Glires</taxon>
        <taxon>Rodentia</taxon>
        <taxon>Hystricomorpha</taxon>
        <taxon>Bathyergidae</taxon>
        <taxon>Heterocephalus</taxon>
    </lineage>
</organism>
<evidence type="ECO:0000256" key="9">
    <source>
        <dbReference type="ARBA" id="ARBA00053890"/>
    </source>
</evidence>
<feature type="domain" description="BRICHOS" evidence="13">
    <location>
        <begin position="36"/>
        <end position="132"/>
    </location>
</feature>
<evidence type="ECO:0000256" key="8">
    <source>
        <dbReference type="ARBA" id="ARBA00023246"/>
    </source>
</evidence>
<dbReference type="GO" id="GO:0005794">
    <property type="term" value="C:Golgi apparatus"/>
    <property type="evidence" value="ECO:0007669"/>
    <property type="project" value="UniProtKB-SubCell"/>
</dbReference>
<dbReference type="GO" id="GO:0005576">
    <property type="term" value="C:extracellular region"/>
    <property type="evidence" value="ECO:0007669"/>
    <property type="project" value="UniProtKB-SubCell"/>
</dbReference>
<comment type="subcellular location">
    <subcellularLocation>
        <location evidence="1">Cytoplasmic granule</location>
    </subcellularLocation>
    <subcellularLocation>
        <location evidence="2">Golgi apparatus</location>
    </subcellularLocation>
    <subcellularLocation>
        <location evidence="3">Secreted</location>
    </subcellularLocation>
</comment>
<keyword evidence="7" id="KW-1015">Disulfide bond</keyword>
<keyword evidence="5" id="KW-0732">Signal</keyword>
<evidence type="ECO:0000256" key="6">
    <source>
        <dbReference type="ARBA" id="ARBA00023034"/>
    </source>
</evidence>
<keyword evidence="6" id="KW-0333">Golgi apparatus</keyword>
<keyword evidence="4" id="KW-0964">Secreted</keyword>
<dbReference type="InterPro" id="IPR051772">
    <property type="entry name" value="Gastrokine"/>
</dbReference>
<comment type="similarity">
    <text evidence="10">Belongs to the gastrokine family.</text>
</comment>
<evidence type="ECO:0000259" key="13">
    <source>
        <dbReference type="PROSITE" id="PS50869"/>
    </source>
</evidence>
<evidence type="ECO:0000256" key="10">
    <source>
        <dbReference type="ARBA" id="ARBA00061085"/>
    </source>
</evidence>
<dbReference type="FunCoup" id="G5BNY9">
    <property type="interactions" value="75"/>
</dbReference>
<keyword evidence="8" id="KW-0497">Mitogen</keyword>
<evidence type="ECO:0000256" key="4">
    <source>
        <dbReference type="ARBA" id="ARBA00022525"/>
    </source>
</evidence>
<proteinExistence type="inferred from homology"/>
<dbReference type="EMBL" id="JH171206">
    <property type="protein sequence ID" value="EHB11000.1"/>
    <property type="molecule type" value="Genomic_DNA"/>
</dbReference>
<dbReference type="Pfam" id="PF04089">
    <property type="entry name" value="BRICHOS"/>
    <property type="match status" value="1"/>
</dbReference>
<name>G5BNY9_HETGA</name>
<protein>
    <recommendedName>
        <fullName evidence="11">Gastrokine-1</fullName>
    </recommendedName>
    <alternativeName>
        <fullName evidence="12">18 kDa antrum mucosa protein</fullName>
    </alternativeName>
</protein>
<dbReference type="STRING" id="10181.G5BNY9"/>
<evidence type="ECO:0000313" key="14">
    <source>
        <dbReference type="EMBL" id="EHB11000.1"/>
    </source>
</evidence>
<evidence type="ECO:0000256" key="2">
    <source>
        <dbReference type="ARBA" id="ARBA00004555"/>
    </source>
</evidence>
<dbReference type="InParanoid" id="G5BNY9"/>
<evidence type="ECO:0000256" key="12">
    <source>
        <dbReference type="ARBA" id="ARBA00077478"/>
    </source>
</evidence>
<dbReference type="eggNOG" id="ENOG502S4AB">
    <property type="taxonomic scope" value="Eukaryota"/>
</dbReference>
<dbReference type="Gene3D" id="3.30.390.150">
    <property type="match status" value="1"/>
</dbReference>
<evidence type="ECO:0000256" key="5">
    <source>
        <dbReference type="ARBA" id="ARBA00022729"/>
    </source>
</evidence>
<sequence length="174" mass="18746">MKFTNINVNDNNNVAGSGQQSVSINNEHNVANVDYNNGWDSWNSLWDYENGFAATRLFAKKSCIVHKMNNEVMPSLQALDALVKEKKLQAEGPGGLPPKALRYSINSNPVDDLNKFGQNIVGMCQGLPTYLAEEIPGTPSDASDVSNHSPGNASKAIGCCEGCFIVGVQSNILD</sequence>
<dbReference type="SMART" id="SM01039">
    <property type="entry name" value="BRICHOS"/>
    <property type="match status" value="1"/>
</dbReference>
<dbReference type="AlphaFoldDB" id="G5BNY9"/>
<accession>G5BNY9</accession>
<dbReference type="PROSITE" id="PS50869">
    <property type="entry name" value="BRICHOS"/>
    <property type="match status" value="1"/>
</dbReference>
<evidence type="ECO:0000313" key="15">
    <source>
        <dbReference type="Proteomes" id="UP000006813"/>
    </source>
</evidence>
<evidence type="ECO:0000256" key="7">
    <source>
        <dbReference type="ARBA" id="ARBA00023157"/>
    </source>
</evidence>
<dbReference type="GO" id="GO:0051781">
    <property type="term" value="P:positive regulation of cell division"/>
    <property type="evidence" value="ECO:0007669"/>
    <property type="project" value="UniProtKB-KW"/>
</dbReference>